<dbReference type="InterPro" id="IPR007110">
    <property type="entry name" value="Ig-like_dom"/>
</dbReference>
<evidence type="ECO:0000256" key="6">
    <source>
        <dbReference type="SAM" id="Phobius"/>
    </source>
</evidence>
<evidence type="ECO:0000313" key="9">
    <source>
        <dbReference type="Proteomes" id="UP000515161"/>
    </source>
</evidence>
<dbReference type="GO" id="GO:0016020">
    <property type="term" value="C:membrane"/>
    <property type="evidence" value="ECO:0007669"/>
    <property type="project" value="UniProtKB-SubCell"/>
</dbReference>
<keyword evidence="2 7" id="KW-0732">Signal</keyword>
<evidence type="ECO:0000256" key="4">
    <source>
        <dbReference type="ARBA" id="ARBA00023180"/>
    </source>
</evidence>
<comment type="subcellular location">
    <subcellularLocation>
        <location evidence="1">Membrane</location>
    </subcellularLocation>
</comment>
<name>A0A6P8UCI1_GYMAC</name>
<dbReference type="RefSeq" id="XP_034074659.1">
    <property type="nucleotide sequence ID" value="XM_034218768.1"/>
</dbReference>
<dbReference type="InterPro" id="IPR013783">
    <property type="entry name" value="Ig-like_fold"/>
</dbReference>
<dbReference type="SUPFAM" id="SSF48726">
    <property type="entry name" value="Immunoglobulin"/>
    <property type="match status" value="2"/>
</dbReference>
<dbReference type="AlphaFoldDB" id="A0A6P8UCI1"/>
<feature type="compositionally biased region" description="Polar residues" evidence="5">
    <location>
        <begin position="296"/>
        <end position="309"/>
    </location>
</feature>
<reference evidence="10" key="1">
    <citation type="submission" date="2025-08" db="UniProtKB">
        <authorList>
            <consortium name="RefSeq"/>
        </authorList>
    </citation>
    <scope>IDENTIFICATION</scope>
</reference>
<sequence length="336" mass="36887">MACLAATLGLVIFSGIMDLSAANKDPCDLYALVGQNLTLPFVFEGLGVHELRWTHNTKIIFRGQQGRVSHGKAEDISKTGSLFLKNLQFSSAGIYQADVVNPNRTLAKTWNGSLCVMDKVAKPQLTYICVKTSVVILNCNVANPQGLTFSWTVFMDDKTLSETKQTLSISLAQQKVVRSFTCSVANKVSKEKSDTVRPTCESPPPPPLFCLKSQTVLAVLAGVAGLILLLLVIIITLCCRNRRIKTQMRRRDQKGLRMPFLNKLEPNISPVYETMHQTEDAPTVSQTSLLKDCCENVTQPEAQTENKPAQLSADAEGQKPSPVPKPRTKGLKTLNI</sequence>
<keyword evidence="6" id="KW-0812">Transmembrane</keyword>
<dbReference type="OrthoDB" id="8963224at2759"/>
<dbReference type="InterPro" id="IPR015631">
    <property type="entry name" value="CD2/SLAM_rcpt"/>
</dbReference>
<dbReference type="InterPro" id="IPR036179">
    <property type="entry name" value="Ig-like_dom_sf"/>
</dbReference>
<organism evidence="9 10">
    <name type="scientific">Gymnodraco acuticeps</name>
    <name type="common">Antarctic dragonfish</name>
    <dbReference type="NCBI Taxonomy" id="8218"/>
    <lineage>
        <taxon>Eukaryota</taxon>
        <taxon>Metazoa</taxon>
        <taxon>Chordata</taxon>
        <taxon>Craniata</taxon>
        <taxon>Vertebrata</taxon>
        <taxon>Euteleostomi</taxon>
        <taxon>Actinopterygii</taxon>
        <taxon>Neopterygii</taxon>
        <taxon>Teleostei</taxon>
        <taxon>Neoteleostei</taxon>
        <taxon>Acanthomorphata</taxon>
        <taxon>Eupercaria</taxon>
        <taxon>Perciformes</taxon>
        <taxon>Notothenioidei</taxon>
        <taxon>Bathydraconidae</taxon>
        <taxon>Gymnodraco</taxon>
    </lineage>
</organism>
<feature type="transmembrane region" description="Helical" evidence="6">
    <location>
        <begin position="216"/>
        <end position="239"/>
    </location>
</feature>
<dbReference type="Proteomes" id="UP000515161">
    <property type="component" value="Unplaced"/>
</dbReference>
<evidence type="ECO:0000313" key="10">
    <source>
        <dbReference type="RefSeq" id="XP_034074659.1"/>
    </source>
</evidence>
<evidence type="ECO:0000256" key="7">
    <source>
        <dbReference type="SAM" id="SignalP"/>
    </source>
</evidence>
<dbReference type="GeneID" id="117547874"/>
<gene>
    <name evidence="10" type="primary">LOC117547874</name>
</gene>
<keyword evidence="6" id="KW-1133">Transmembrane helix</keyword>
<protein>
    <submittedName>
        <fullName evidence="10">T-lymphocyte surface antigen Ly-9-like</fullName>
    </submittedName>
</protein>
<evidence type="ECO:0000259" key="8">
    <source>
        <dbReference type="PROSITE" id="PS50835"/>
    </source>
</evidence>
<evidence type="ECO:0000256" key="5">
    <source>
        <dbReference type="SAM" id="MobiDB-lite"/>
    </source>
</evidence>
<dbReference type="PROSITE" id="PS50835">
    <property type="entry name" value="IG_LIKE"/>
    <property type="match status" value="1"/>
</dbReference>
<dbReference type="PANTHER" id="PTHR12080:SF59">
    <property type="entry name" value="HEPATIC AND GLIAL CELL ADHESION MOLECULE"/>
    <property type="match status" value="1"/>
</dbReference>
<keyword evidence="3 6" id="KW-0472">Membrane</keyword>
<evidence type="ECO:0000256" key="2">
    <source>
        <dbReference type="ARBA" id="ARBA00022729"/>
    </source>
</evidence>
<feature type="signal peptide" evidence="7">
    <location>
        <begin position="1"/>
        <end position="22"/>
    </location>
</feature>
<feature type="region of interest" description="Disordered" evidence="5">
    <location>
        <begin position="296"/>
        <end position="336"/>
    </location>
</feature>
<dbReference type="PANTHER" id="PTHR12080">
    <property type="entry name" value="SIGNALING LYMPHOCYTIC ACTIVATION MOLECULE"/>
    <property type="match status" value="1"/>
</dbReference>
<dbReference type="GO" id="GO:0005911">
    <property type="term" value="C:cell-cell junction"/>
    <property type="evidence" value="ECO:0007669"/>
    <property type="project" value="TreeGrafter"/>
</dbReference>
<keyword evidence="9" id="KW-1185">Reference proteome</keyword>
<keyword evidence="4" id="KW-0325">Glycoprotein</keyword>
<dbReference type="InParanoid" id="A0A6P8UCI1"/>
<feature type="chain" id="PRO_5028116525" evidence="7">
    <location>
        <begin position="23"/>
        <end position="336"/>
    </location>
</feature>
<dbReference type="KEGG" id="gacu:117547874"/>
<proteinExistence type="predicted"/>
<feature type="domain" description="Ig-like" evidence="8">
    <location>
        <begin position="123"/>
        <end position="197"/>
    </location>
</feature>
<accession>A0A6P8UCI1</accession>
<evidence type="ECO:0000256" key="1">
    <source>
        <dbReference type="ARBA" id="ARBA00004370"/>
    </source>
</evidence>
<dbReference type="Gene3D" id="2.60.40.10">
    <property type="entry name" value="Immunoglobulins"/>
    <property type="match status" value="2"/>
</dbReference>
<evidence type="ECO:0000256" key="3">
    <source>
        <dbReference type="ARBA" id="ARBA00023136"/>
    </source>
</evidence>